<evidence type="ECO:0000313" key="1">
    <source>
        <dbReference type="EMBL" id="KKZ67957.1"/>
    </source>
</evidence>
<dbReference type="EMBL" id="LCZI01000169">
    <property type="protein sequence ID" value="KKZ67957.1"/>
    <property type="molecule type" value="Genomic_DNA"/>
</dbReference>
<organism evidence="1 2">
    <name type="scientific">[Emmonsia] crescens</name>
    <dbReference type="NCBI Taxonomy" id="73230"/>
    <lineage>
        <taxon>Eukaryota</taxon>
        <taxon>Fungi</taxon>
        <taxon>Dikarya</taxon>
        <taxon>Ascomycota</taxon>
        <taxon>Pezizomycotina</taxon>
        <taxon>Eurotiomycetes</taxon>
        <taxon>Eurotiomycetidae</taxon>
        <taxon>Onygenales</taxon>
        <taxon>Ajellomycetaceae</taxon>
        <taxon>Emergomyces</taxon>
    </lineage>
</organism>
<dbReference type="VEuPathDB" id="FungiDB:EMCG_01060"/>
<protein>
    <submittedName>
        <fullName evidence="1">Uncharacterized protein</fullName>
    </submittedName>
</protein>
<sequence length="74" mass="8354">MSADVEREIAVDTATVFIRNANAEKIIILQCLFNSVNLTLLTVTETAAVLQSRYLSTNKYVLTISEEEKKVKKY</sequence>
<dbReference type="Proteomes" id="UP000034164">
    <property type="component" value="Unassembled WGS sequence"/>
</dbReference>
<accession>A0A0G2IBC9</accession>
<gene>
    <name evidence="1" type="ORF">EMCG_01060</name>
</gene>
<dbReference type="AlphaFoldDB" id="A0A0G2IBC9"/>
<evidence type="ECO:0000313" key="2">
    <source>
        <dbReference type="Proteomes" id="UP000034164"/>
    </source>
</evidence>
<name>A0A0G2IBC9_9EURO</name>
<reference evidence="2" key="1">
    <citation type="journal article" date="2015" name="PLoS Genet.">
        <title>The dynamic genome and transcriptome of the human fungal pathogen Blastomyces and close relative Emmonsia.</title>
        <authorList>
            <person name="Munoz J.F."/>
            <person name="Gauthier G.M."/>
            <person name="Desjardins C.A."/>
            <person name="Gallo J.E."/>
            <person name="Holder J."/>
            <person name="Sullivan T.D."/>
            <person name="Marty A.J."/>
            <person name="Carmen J.C."/>
            <person name="Chen Z."/>
            <person name="Ding L."/>
            <person name="Gujja S."/>
            <person name="Magrini V."/>
            <person name="Misas E."/>
            <person name="Mitreva M."/>
            <person name="Priest M."/>
            <person name="Saif S."/>
            <person name="Whiston E.A."/>
            <person name="Young S."/>
            <person name="Zeng Q."/>
            <person name="Goldman W.E."/>
            <person name="Mardis E.R."/>
            <person name="Taylor J.W."/>
            <person name="McEwen J.G."/>
            <person name="Clay O.K."/>
            <person name="Klein B.S."/>
            <person name="Cuomo C.A."/>
        </authorList>
    </citation>
    <scope>NUCLEOTIDE SEQUENCE [LARGE SCALE GENOMIC DNA]</scope>
    <source>
        <strain evidence="2">UAMH 3008</strain>
    </source>
</reference>
<proteinExistence type="predicted"/>
<comment type="caution">
    <text evidence="1">The sequence shown here is derived from an EMBL/GenBank/DDBJ whole genome shotgun (WGS) entry which is preliminary data.</text>
</comment>